<protein>
    <recommendedName>
        <fullName evidence="5">Ribulose-phosphate 3-epimerase</fullName>
    </recommendedName>
</protein>
<dbReference type="InterPro" id="IPR000056">
    <property type="entry name" value="Ribul_P_3_epim-like"/>
</dbReference>
<dbReference type="Gene3D" id="3.20.20.70">
    <property type="entry name" value="Aldolase class I"/>
    <property type="match status" value="1"/>
</dbReference>
<organism evidence="3 4">
    <name type="scientific">Candidatus Kerfeldbacteria bacterium RIFCSPHIGHO2_02_FULL_42_14</name>
    <dbReference type="NCBI Taxonomy" id="1798540"/>
    <lineage>
        <taxon>Bacteria</taxon>
        <taxon>Candidatus Kerfeldiibacteriota</taxon>
    </lineage>
</organism>
<name>A0A1G2AQT6_9BACT</name>
<dbReference type="STRING" id="1798540.A3B74_00230"/>
<dbReference type="InterPro" id="IPR011060">
    <property type="entry name" value="RibuloseP-bd_barrel"/>
</dbReference>
<dbReference type="GO" id="GO:0046872">
    <property type="term" value="F:metal ion binding"/>
    <property type="evidence" value="ECO:0007669"/>
    <property type="project" value="UniProtKB-KW"/>
</dbReference>
<dbReference type="SUPFAM" id="SSF51366">
    <property type="entry name" value="Ribulose-phoshate binding barrel"/>
    <property type="match status" value="1"/>
</dbReference>
<dbReference type="Pfam" id="PF00834">
    <property type="entry name" value="Ribul_P_3_epim"/>
    <property type="match status" value="1"/>
</dbReference>
<evidence type="ECO:0000256" key="2">
    <source>
        <dbReference type="ARBA" id="ARBA00023235"/>
    </source>
</evidence>
<sequence>MTKIIPGILEKDFSEIQKKVQLVKPHVDRVHIDILDGTFVPYESFCNPAELRTLPITLELHLMIQRPEFVIRKWGALPNVDRLIVHLETVSNAQEILHLIHKTGKQAGFAVNPESRIPTLQNPLRETDMMLIMGVDPGQSGQPMLPDSVEKLKEACKLFPEKVVSFDGGVRIENVRVIREAGASEIVVNSALFHAPDIAEALQYLCGQ</sequence>
<gene>
    <name evidence="3" type="ORF">A3B74_00230</name>
</gene>
<reference evidence="3 4" key="1">
    <citation type="journal article" date="2016" name="Nat. Commun.">
        <title>Thousands of microbial genomes shed light on interconnected biogeochemical processes in an aquifer system.</title>
        <authorList>
            <person name="Anantharaman K."/>
            <person name="Brown C.T."/>
            <person name="Hug L.A."/>
            <person name="Sharon I."/>
            <person name="Castelle C.J."/>
            <person name="Probst A.J."/>
            <person name="Thomas B.C."/>
            <person name="Singh A."/>
            <person name="Wilkins M.J."/>
            <person name="Karaoz U."/>
            <person name="Brodie E.L."/>
            <person name="Williams K.H."/>
            <person name="Hubbard S.S."/>
            <person name="Banfield J.F."/>
        </authorList>
    </citation>
    <scope>NUCLEOTIDE SEQUENCE [LARGE SCALE GENOMIC DNA]</scope>
</reference>
<keyword evidence="1" id="KW-0479">Metal-binding</keyword>
<evidence type="ECO:0000313" key="4">
    <source>
        <dbReference type="Proteomes" id="UP000177165"/>
    </source>
</evidence>
<evidence type="ECO:0000313" key="3">
    <source>
        <dbReference type="EMBL" id="OGY79268.1"/>
    </source>
</evidence>
<dbReference type="InterPro" id="IPR013785">
    <property type="entry name" value="Aldolase_TIM"/>
</dbReference>
<proteinExistence type="predicted"/>
<dbReference type="PANTHER" id="PTHR11749">
    <property type="entry name" value="RIBULOSE-5-PHOSPHATE-3-EPIMERASE"/>
    <property type="match status" value="1"/>
</dbReference>
<dbReference type="Proteomes" id="UP000177165">
    <property type="component" value="Unassembled WGS sequence"/>
</dbReference>
<dbReference type="EMBL" id="MHKB01000009">
    <property type="protein sequence ID" value="OGY79268.1"/>
    <property type="molecule type" value="Genomic_DNA"/>
</dbReference>
<evidence type="ECO:0000256" key="1">
    <source>
        <dbReference type="ARBA" id="ARBA00022723"/>
    </source>
</evidence>
<keyword evidence="2" id="KW-0413">Isomerase</keyword>
<evidence type="ECO:0008006" key="5">
    <source>
        <dbReference type="Google" id="ProtNLM"/>
    </source>
</evidence>
<dbReference type="GO" id="GO:0016857">
    <property type="term" value="F:racemase and epimerase activity, acting on carbohydrates and derivatives"/>
    <property type="evidence" value="ECO:0007669"/>
    <property type="project" value="InterPro"/>
</dbReference>
<dbReference type="GO" id="GO:0005975">
    <property type="term" value="P:carbohydrate metabolic process"/>
    <property type="evidence" value="ECO:0007669"/>
    <property type="project" value="InterPro"/>
</dbReference>
<accession>A0A1G2AQT6</accession>
<comment type="caution">
    <text evidence="3">The sequence shown here is derived from an EMBL/GenBank/DDBJ whole genome shotgun (WGS) entry which is preliminary data.</text>
</comment>
<dbReference type="AlphaFoldDB" id="A0A1G2AQT6"/>